<sequence length="153" mass="17190">MGQFKAVEYSLHDLHVYSPALHYMLDTVSGDANFSFRQLVQILCEPVQTRRLIPPQNQDCFLEDFGTDCPQTDMGKPNMEVGIEDCPSESLHEIAEKQYGGGMDQTKILHNYVSDDILPIWRLIPKGKSGPDHTVPSKTPVTRIRLSENCIGS</sequence>
<dbReference type="AlphaFoldDB" id="A0A1J9Q937"/>
<gene>
    <name evidence="1" type="ORF">ACJ73_04054</name>
</gene>
<dbReference type="EMBL" id="LGTZ01000533">
    <property type="protein sequence ID" value="OJD24578.1"/>
    <property type="molecule type" value="Genomic_DNA"/>
</dbReference>
<evidence type="ECO:0000313" key="2">
    <source>
        <dbReference type="Proteomes" id="UP000242791"/>
    </source>
</evidence>
<comment type="caution">
    <text evidence="1">The sequence shown here is derived from an EMBL/GenBank/DDBJ whole genome shotgun (WGS) entry which is preliminary data.</text>
</comment>
<dbReference type="Proteomes" id="UP000242791">
    <property type="component" value="Unassembled WGS sequence"/>
</dbReference>
<organism evidence="1 2">
    <name type="scientific">Blastomyces percursus</name>
    <dbReference type="NCBI Taxonomy" id="1658174"/>
    <lineage>
        <taxon>Eukaryota</taxon>
        <taxon>Fungi</taxon>
        <taxon>Dikarya</taxon>
        <taxon>Ascomycota</taxon>
        <taxon>Pezizomycotina</taxon>
        <taxon>Eurotiomycetes</taxon>
        <taxon>Eurotiomycetidae</taxon>
        <taxon>Onygenales</taxon>
        <taxon>Ajellomycetaceae</taxon>
        <taxon>Blastomyces</taxon>
    </lineage>
</organism>
<accession>A0A1J9Q937</accession>
<evidence type="ECO:0000313" key="1">
    <source>
        <dbReference type="EMBL" id="OJD24578.1"/>
    </source>
</evidence>
<proteinExistence type="predicted"/>
<dbReference type="VEuPathDB" id="FungiDB:ACJ73_04054"/>
<protein>
    <submittedName>
        <fullName evidence="1">Uncharacterized protein</fullName>
    </submittedName>
</protein>
<keyword evidence="2" id="KW-1185">Reference proteome</keyword>
<name>A0A1J9Q937_9EURO</name>
<reference evidence="1 2" key="1">
    <citation type="submission" date="2015-08" db="EMBL/GenBank/DDBJ databases">
        <title>Emmonsia species relationships and genome sequence.</title>
        <authorList>
            <person name="Cuomo C.A."/>
            <person name="Schwartz I.S."/>
            <person name="Kenyon C."/>
            <person name="De Hoog G.S."/>
            <person name="Govender N.P."/>
            <person name="Botha A."/>
            <person name="Moreno L."/>
            <person name="De Vries M."/>
            <person name="Munoz J.F."/>
            <person name="Stielow J.B."/>
        </authorList>
    </citation>
    <scope>NUCLEOTIDE SEQUENCE [LARGE SCALE GENOMIC DNA]</scope>
    <source>
        <strain evidence="1 2">EI222</strain>
    </source>
</reference>
<dbReference type="OrthoDB" id="10604200at2759"/>